<keyword evidence="3" id="KW-1185">Reference proteome</keyword>
<protein>
    <submittedName>
        <fullName evidence="2">Uncharacterized protein</fullName>
    </submittedName>
</protein>
<proteinExistence type="predicted"/>
<evidence type="ECO:0000256" key="1">
    <source>
        <dbReference type="SAM" id="Phobius"/>
    </source>
</evidence>
<keyword evidence="1" id="KW-0472">Membrane</keyword>
<evidence type="ECO:0000313" key="2">
    <source>
        <dbReference type="EMBL" id="AZR74448.1"/>
    </source>
</evidence>
<dbReference type="Proteomes" id="UP000267250">
    <property type="component" value="Chromosome"/>
</dbReference>
<dbReference type="AlphaFoldDB" id="A0A3Q9HS11"/>
<dbReference type="KEGG" id="aft:BBF96_14260"/>
<organism evidence="2 3">
    <name type="scientific">Anoxybacter fermentans</name>
    <dbReference type="NCBI Taxonomy" id="1323375"/>
    <lineage>
        <taxon>Bacteria</taxon>
        <taxon>Bacillati</taxon>
        <taxon>Bacillota</taxon>
        <taxon>Clostridia</taxon>
        <taxon>Halanaerobiales</taxon>
        <taxon>Anoxybacter</taxon>
    </lineage>
</organism>
<gene>
    <name evidence="2" type="ORF">BBF96_14260</name>
</gene>
<sequence length="81" mass="9778">MNLLKIYLVIILPVVVVIFMVYINFYIKKQIKELKKRNARENDYIVKESEKVLFEYLKLSREGDLADDKYSRMQKSEKESK</sequence>
<accession>A0A3Q9HS11</accession>
<dbReference type="RefSeq" id="WP_127017806.1">
    <property type="nucleotide sequence ID" value="NZ_CP016379.1"/>
</dbReference>
<evidence type="ECO:0000313" key="3">
    <source>
        <dbReference type="Proteomes" id="UP000267250"/>
    </source>
</evidence>
<reference evidence="2 3" key="1">
    <citation type="submission" date="2016-07" db="EMBL/GenBank/DDBJ databases">
        <title>Genome and transcriptome analysis of iron-reducing fermentative bacteria Anoxybacter fermentans.</title>
        <authorList>
            <person name="Zeng X."/>
            <person name="Shao Z."/>
        </authorList>
    </citation>
    <scope>NUCLEOTIDE SEQUENCE [LARGE SCALE GENOMIC DNA]</scope>
    <source>
        <strain evidence="2 3">DY22613</strain>
    </source>
</reference>
<keyword evidence="1" id="KW-0812">Transmembrane</keyword>
<keyword evidence="1" id="KW-1133">Transmembrane helix</keyword>
<dbReference type="EMBL" id="CP016379">
    <property type="protein sequence ID" value="AZR74448.1"/>
    <property type="molecule type" value="Genomic_DNA"/>
</dbReference>
<name>A0A3Q9HS11_9FIRM</name>
<feature type="transmembrane region" description="Helical" evidence="1">
    <location>
        <begin position="6"/>
        <end position="27"/>
    </location>
</feature>